<feature type="binding site" evidence="8">
    <location>
        <begin position="320"/>
        <end position="324"/>
    </location>
    <ligand>
        <name>GMP</name>
        <dbReference type="ChEBI" id="CHEBI:58115"/>
    </ligand>
</feature>
<dbReference type="PANTHER" id="PTHR43170:SF3">
    <property type="entry name" value="GMP REDUCTASE 1"/>
    <property type="match status" value="1"/>
</dbReference>
<feature type="active site" description="Thioimidate intermediate" evidence="8 9">
    <location>
        <position position="220"/>
    </location>
</feature>
<reference evidence="15" key="2">
    <citation type="journal article" date="2007" name="PLoS Biol.">
        <title>Survey sequencing and comparative analysis of the elephant shark (Callorhinchus milii) genome.</title>
        <authorList>
            <person name="Venkatesh B."/>
            <person name="Kirkness E.F."/>
            <person name="Loh Y.H."/>
            <person name="Halpern A.L."/>
            <person name="Lee A.P."/>
            <person name="Johnson J."/>
            <person name="Dandona N."/>
            <person name="Viswanathan L.D."/>
            <person name="Tay A."/>
            <person name="Venter J.C."/>
            <person name="Strausberg R.L."/>
            <person name="Brenner S."/>
        </authorList>
    </citation>
    <scope>NUCLEOTIDE SEQUENCE [LARGE SCALE GENOMIC DNA]</scope>
</reference>
<dbReference type="NCBIfam" id="TIGR01305">
    <property type="entry name" value="GMP_reduct_1"/>
    <property type="match status" value="1"/>
</dbReference>
<evidence type="ECO:0000259" key="13">
    <source>
        <dbReference type="Pfam" id="PF00478"/>
    </source>
</evidence>
<evidence type="ECO:0000256" key="12">
    <source>
        <dbReference type="SAM" id="SignalP"/>
    </source>
</evidence>
<comment type="catalytic activity">
    <reaction evidence="6 8 11">
        <text>IMP + NH4(+) + NADP(+) = GMP + NADPH + 2 H(+)</text>
        <dbReference type="Rhea" id="RHEA:17185"/>
        <dbReference type="ChEBI" id="CHEBI:15378"/>
        <dbReference type="ChEBI" id="CHEBI:28938"/>
        <dbReference type="ChEBI" id="CHEBI:57783"/>
        <dbReference type="ChEBI" id="CHEBI:58053"/>
        <dbReference type="ChEBI" id="CHEBI:58115"/>
        <dbReference type="ChEBI" id="CHEBI:58349"/>
        <dbReference type="EC" id="1.7.1.7"/>
    </reaction>
</comment>
<feature type="binding site" evidence="8">
    <location>
        <position position="220"/>
    </location>
    <ligand>
        <name>K(+)</name>
        <dbReference type="ChEBI" id="CHEBI:29103"/>
    </ligand>
</feature>
<feature type="signal peptide" evidence="12">
    <location>
        <begin position="1"/>
        <end position="20"/>
    </location>
</feature>
<organism evidence="14 15">
    <name type="scientific">Callorhinchus milii</name>
    <name type="common">Ghost shark</name>
    <dbReference type="NCBI Taxonomy" id="7868"/>
    <lineage>
        <taxon>Eukaryota</taxon>
        <taxon>Metazoa</taxon>
        <taxon>Chordata</taxon>
        <taxon>Craniata</taxon>
        <taxon>Vertebrata</taxon>
        <taxon>Chondrichthyes</taxon>
        <taxon>Holocephali</taxon>
        <taxon>Chimaeriformes</taxon>
        <taxon>Callorhinchidae</taxon>
        <taxon>Callorhinchus</taxon>
    </lineage>
</organism>
<feature type="binding site" description="in other chain" evidence="8">
    <location>
        <position position="303"/>
    </location>
    <ligand>
        <name>NADP(+)</name>
        <dbReference type="ChEBI" id="CHEBI:58349"/>
        <note>ligand shared between two neighboring subunits</note>
    </ligand>
</feature>
<dbReference type="InterPro" id="IPR005993">
    <property type="entry name" value="GMPR"/>
</dbReference>
<dbReference type="Proteomes" id="UP000314986">
    <property type="component" value="Unassembled WGS sequence"/>
</dbReference>
<feature type="binding site" evidence="8">
    <location>
        <begin position="60"/>
        <end position="61"/>
    </location>
    <ligand>
        <name>NADP(+)</name>
        <dbReference type="ChEBI" id="CHEBI:58349"/>
        <note>ligand shared between two neighboring subunits</note>
    </ligand>
</feature>
<evidence type="ECO:0000256" key="10">
    <source>
        <dbReference type="PIRSR" id="PIRSR000235-3"/>
    </source>
</evidence>
<feature type="binding site" evidence="8">
    <location>
        <begin position="253"/>
        <end position="255"/>
    </location>
    <ligand>
        <name>GMP</name>
        <dbReference type="ChEBI" id="CHEBI:58115"/>
    </ligand>
</feature>
<dbReference type="Pfam" id="PF00478">
    <property type="entry name" value="IMPDH"/>
    <property type="match status" value="1"/>
</dbReference>
<comment type="function">
    <text evidence="7">Catalyzes the irreversible NADPH-dependent deamination of GMP to IMP. It functions in the conversion of nucleobase, nucleoside and nucleotide derivatives of G to A nucleotides, and in maintaining the intracellular balance of A and G nucleotides. Plays a role in modulating cellular differentiation.</text>
</comment>
<evidence type="ECO:0000256" key="2">
    <source>
        <dbReference type="ARBA" id="ARBA00022723"/>
    </source>
</evidence>
<evidence type="ECO:0000256" key="6">
    <source>
        <dbReference type="ARBA" id="ARBA00048616"/>
    </source>
</evidence>
<dbReference type="InterPro" id="IPR015875">
    <property type="entry name" value="IMP_DH/GMP_Rdtase_CS"/>
</dbReference>
<dbReference type="PIRSF" id="PIRSF000235">
    <property type="entry name" value="GMP_reductase"/>
    <property type="match status" value="1"/>
</dbReference>
<evidence type="ECO:0000256" key="7">
    <source>
        <dbReference type="ARBA" id="ARBA00058902"/>
    </source>
</evidence>
<evidence type="ECO:0000256" key="8">
    <source>
        <dbReference type="HAMAP-Rule" id="MF_03195"/>
    </source>
</evidence>
<comment type="similarity">
    <text evidence="8">Belongs to the IMPDH/GMPR family. GuaC type 1 subfamily.</text>
</comment>
<dbReference type="Gene3D" id="3.20.20.70">
    <property type="entry name" value="Aldolase class I"/>
    <property type="match status" value="1"/>
</dbReference>
<feature type="binding site" evidence="8 10">
    <location>
        <position position="217"/>
    </location>
    <ligand>
        <name>K(+)</name>
        <dbReference type="ChEBI" id="CHEBI:29103"/>
    </ligand>
</feature>
<feature type="binding site" evidence="8">
    <location>
        <begin position="276"/>
        <end position="277"/>
    </location>
    <ligand>
        <name>GMP</name>
        <dbReference type="ChEBI" id="CHEBI:58115"/>
    </ligand>
</feature>
<feature type="binding site" evidence="8">
    <location>
        <begin position="302"/>
        <end position="304"/>
    </location>
    <ligand>
        <name>GMP</name>
        <dbReference type="ChEBI" id="CHEBI:58115"/>
    </ligand>
</feature>
<dbReference type="InterPro" id="IPR013785">
    <property type="entry name" value="Aldolase_TIM"/>
</dbReference>
<name>A0A4W3IJP2_CALMI</name>
<feature type="binding site" description="in other chain" evidence="8">
    <location>
        <begin position="163"/>
        <end position="165"/>
    </location>
    <ligand>
        <name>NADP(+)</name>
        <dbReference type="ChEBI" id="CHEBI:58349"/>
        <note>ligand shared between two neighboring subunits</note>
    </ligand>
</feature>
<dbReference type="OMA" id="AYKEYFG"/>
<dbReference type="PROSITE" id="PS00487">
    <property type="entry name" value="IMP_DH_GMP_RED"/>
    <property type="match status" value="1"/>
</dbReference>
<dbReference type="PANTHER" id="PTHR43170">
    <property type="entry name" value="GMP REDUCTASE"/>
    <property type="match status" value="1"/>
</dbReference>
<dbReference type="EC" id="1.7.1.7" evidence="8"/>
<dbReference type="GO" id="GO:0003920">
    <property type="term" value="F:GMP reductase activity"/>
    <property type="evidence" value="ECO:0007669"/>
    <property type="project" value="UniProtKB-UniRule"/>
</dbReference>
<gene>
    <name evidence="8" type="primary">GMPR</name>
    <name evidence="14" type="synonym">LOC103184551</name>
</gene>
<reference evidence="14" key="4">
    <citation type="submission" date="2025-08" db="UniProtKB">
        <authorList>
            <consortium name="Ensembl"/>
        </authorList>
    </citation>
    <scope>IDENTIFICATION</scope>
</reference>
<feature type="active site" description="Proton donor/acceptor" evidence="8">
    <location>
        <position position="222"/>
    </location>
</feature>
<evidence type="ECO:0000256" key="11">
    <source>
        <dbReference type="RuleBase" id="RU003929"/>
    </source>
</evidence>
<evidence type="ECO:0000256" key="3">
    <source>
        <dbReference type="ARBA" id="ARBA00022857"/>
    </source>
</evidence>
<evidence type="ECO:0000256" key="9">
    <source>
        <dbReference type="PIRSR" id="PIRSR000235-1"/>
    </source>
</evidence>
<evidence type="ECO:0000256" key="5">
    <source>
        <dbReference type="ARBA" id="ARBA00023002"/>
    </source>
</evidence>
<evidence type="ECO:0000313" key="14">
    <source>
        <dbReference type="Ensembl" id="ENSCMIP00000029217.1"/>
    </source>
</evidence>
<dbReference type="AlphaFoldDB" id="A0A4W3IJP2"/>
<feature type="binding site" description="in other chain" evidence="8">
    <location>
        <begin position="214"/>
        <end position="215"/>
    </location>
    <ligand>
        <name>NADP(+)</name>
        <dbReference type="ChEBI" id="CHEBI:58349"/>
        <note>ligand shared between two neighboring subunits</note>
    </ligand>
</feature>
<dbReference type="InParanoid" id="A0A4W3IJP2"/>
<dbReference type="GO" id="GO:0046872">
    <property type="term" value="F:metal ion binding"/>
    <property type="evidence" value="ECO:0007669"/>
    <property type="project" value="UniProtKB-KW"/>
</dbReference>
<evidence type="ECO:0000256" key="4">
    <source>
        <dbReference type="ARBA" id="ARBA00022958"/>
    </source>
</evidence>
<dbReference type="GO" id="GO:0006144">
    <property type="term" value="P:purine nucleobase metabolic process"/>
    <property type="evidence" value="ECO:0007669"/>
    <property type="project" value="UniProtKB-KW"/>
</dbReference>
<dbReference type="FunFam" id="3.20.20.70:FF:000012">
    <property type="entry name" value="GMP reductase"/>
    <property type="match status" value="1"/>
</dbReference>
<reference evidence="15" key="1">
    <citation type="journal article" date="2006" name="Science">
        <title>Ancient noncoding elements conserved in the human genome.</title>
        <authorList>
            <person name="Venkatesh B."/>
            <person name="Kirkness E.F."/>
            <person name="Loh Y.H."/>
            <person name="Halpern A.L."/>
            <person name="Lee A.P."/>
            <person name="Johnson J."/>
            <person name="Dandona N."/>
            <person name="Viswanathan L.D."/>
            <person name="Tay A."/>
            <person name="Venter J.C."/>
            <person name="Strausberg R.L."/>
            <person name="Brenner S."/>
        </authorList>
    </citation>
    <scope>NUCLEOTIDE SEQUENCE [LARGE SCALE GENOMIC DNA]</scope>
</reference>
<keyword evidence="1 8" id="KW-0659">Purine metabolism</keyword>
<dbReference type="STRING" id="7868.ENSCMIP00000029217"/>
<feature type="binding site" description="in other chain" evidence="8">
    <location>
        <position position="112"/>
    </location>
    <ligand>
        <name>NADP(+)</name>
        <dbReference type="ChEBI" id="CHEBI:58349"/>
        <note>ligand shared between two neighboring subunits</note>
    </ligand>
</feature>
<dbReference type="SMART" id="SM01240">
    <property type="entry name" value="IMPDH"/>
    <property type="match status" value="1"/>
</dbReference>
<reference evidence="15" key="3">
    <citation type="journal article" date="2014" name="Nature">
        <title>Elephant shark genome provides unique insights into gnathostome evolution.</title>
        <authorList>
            <consortium name="International Elephant Shark Genome Sequencing Consortium"/>
            <person name="Venkatesh B."/>
            <person name="Lee A.P."/>
            <person name="Ravi V."/>
            <person name="Maurya A.K."/>
            <person name="Lian M.M."/>
            <person name="Swann J.B."/>
            <person name="Ohta Y."/>
            <person name="Flajnik M.F."/>
            <person name="Sutoh Y."/>
            <person name="Kasahara M."/>
            <person name="Hoon S."/>
            <person name="Gangu V."/>
            <person name="Roy S.W."/>
            <person name="Irimia M."/>
            <person name="Korzh V."/>
            <person name="Kondrychyn I."/>
            <person name="Lim Z.W."/>
            <person name="Tay B.H."/>
            <person name="Tohari S."/>
            <person name="Kong K.W."/>
            <person name="Ho S."/>
            <person name="Lorente-Galdos B."/>
            <person name="Quilez J."/>
            <person name="Marques-Bonet T."/>
            <person name="Raney B.J."/>
            <person name="Ingham P.W."/>
            <person name="Tay A."/>
            <person name="Hillier L.W."/>
            <person name="Minx P."/>
            <person name="Boehm T."/>
            <person name="Wilson R.K."/>
            <person name="Brenner S."/>
            <person name="Warren W.C."/>
        </authorList>
    </citation>
    <scope>NUCLEOTIDE SEQUENCE [LARGE SCALE GENOMIC DNA]</scope>
</reference>
<dbReference type="InterPro" id="IPR050139">
    <property type="entry name" value="GMP_reductase"/>
</dbReference>
<keyword evidence="15" id="KW-1185">Reference proteome</keyword>
<feature type="chain" id="PRO_5021355982" description="GMP reductase" evidence="12">
    <location>
        <begin position="21"/>
        <end position="379"/>
    </location>
</feature>
<keyword evidence="2 8" id="KW-0479">Metal-binding</keyword>
<feature type="binding site" evidence="8">
    <location>
        <begin position="348"/>
        <end position="351"/>
    </location>
    <ligand>
        <name>NADP(+)</name>
        <dbReference type="ChEBI" id="CHEBI:58349"/>
        <note>ligand shared between two neighboring subunits</note>
    </ligand>
</feature>
<dbReference type="HAMAP" id="MF_00596">
    <property type="entry name" value="GMP_reduct_type1"/>
    <property type="match status" value="1"/>
</dbReference>
<proteinExistence type="inferred from homology"/>
<dbReference type="GO" id="GO:0006163">
    <property type="term" value="P:purine nucleotide metabolic process"/>
    <property type="evidence" value="ECO:0007669"/>
    <property type="project" value="UniProtKB-UniRule"/>
</dbReference>
<keyword evidence="4 8" id="KW-0630">Potassium</keyword>
<dbReference type="GeneTree" id="ENSGT00940000156595"/>
<keyword evidence="5 8" id="KW-0560">Oxidoreductase</keyword>
<feature type="binding site" evidence="8">
    <location>
        <position position="223"/>
    </location>
    <ligand>
        <name>K(+)</name>
        <dbReference type="ChEBI" id="CHEBI:29103"/>
    </ligand>
</feature>
<dbReference type="NCBIfam" id="NF003470">
    <property type="entry name" value="PRK05096.1"/>
    <property type="match status" value="1"/>
</dbReference>
<dbReference type="SUPFAM" id="SSF51412">
    <property type="entry name" value="Inosine monophosphate dehydrogenase (IMPDH)"/>
    <property type="match status" value="1"/>
</dbReference>
<feature type="binding site" description="in other chain" evidence="8">
    <location>
        <begin position="319"/>
        <end position="320"/>
    </location>
    <ligand>
        <name>NADP(+)</name>
        <dbReference type="ChEBI" id="CHEBI:58349"/>
        <note>ligand shared between two neighboring subunits</note>
    </ligand>
</feature>
<feature type="binding site" evidence="8 10">
    <location>
        <position position="215"/>
    </location>
    <ligand>
        <name>K(+)</name>
        <dbReference type="ChEBI" id="CHEBI:29103"/>
    </ligand>
</feature>
<dbReference type="Ensembl" id="ENSCMIT00000029682.1">
    <property type="protein sequence ID" value="ENSCMIP00000029217.1"/>
    <property type="gene ID" value="ENSCMIG00000012637.1"/>
</dbReference>
<accession>A0A4W3IJP2</accession>
<protein>
    <recommendedName>
        <fullName evidence="8">GMP reductase</fullName>
        <shortName evidence="8">GMPR</shortName>
        <ecNumber evidence="8">1.7.1.7</ecNumber>
    </recommendedName>
    <alternativeName>
        <fullName evidence="8">Guanosine 5'-monophosphate oxidoreductase</fullName>
        <shortName evidence="8">Guanosine monophosphate reductase</shortName>
    </alternativeName>
</protein>
<keyword evidence="3 8" id="KW-0521">NADP</keyword>
<evidence type="ECO:0000313" key="15">
    <source>
        <dbReference type="Proteomes" id="UP000314986"/>
    </source>
</evidence>
<evidence type="ECO:0000256" key="1">
    <source>
        <dbReference type="ARBA" id="ARBA00022631"/>
    </source>
</evidence>
<keyword evidence="12" id="KW-0732">Signal</keyword>
<dbReference type="InterPro" id="IPR001093">
    <property type="entry name" value="IMP_DH_GMPRt"/>
</dbReference>
<sequence length="379" mass="40839">MPYKCAACGALRLLFCRSGATPAAATAATARSVRMPRVDADLKLDFKDVLVRPKRSSLKSRSEVDLKRTFTFRNSKQTFTGIPIIAANMDTVGTFEMAQVLSKHAMFTAIHKHYALEDWKKFAASHPECLEHIAVSSGTAQADLDKLCTILETIPPIKYICLDVANGYSEYFVESVKTVRAKFPDHTIMAGNVVTGEMVEELILSGADIIKVGIGPGSVCTTRIKTGVGYPQLSAVIECADSAHGLKGHIISDGGCSCPGDVAKAFGAGADFVMLGGMFAGHDQCAGKTIEKNGKMMKLFYGMSSDTAMKKHAGGVAEYRASEGRTVEVPYKGDVESTILDILGGLRSTCTYVGAAKLKELSRRTTFIRVTQQFNQMFS</sequence>
<feature type="domain" description="IMP dehydrogenase/GMP reductase" evidence="13">
    <location>
        <begin position="44"/>
        <end position="372"/>
    </location>
</feature>
<dbReference type="GO" id="GO:1902560">
    <property type="term" value="C:GMP reductase complex"/>
    <property type="evidence" value="ECO:0007669"/>
    <property type="project" value="InterPro"/>
</dbReference>
<comment type="subunit">
    <text evidence="8">Homotetramer.</text>
</comment>
<dbReference type="CDD" id="cd00381">
    <property type="entry name" value="IMPDH"/>
    <property type="match status" value="1"/>
</dbReference>
<reference evidence="14" key="5">
    <citation type="submission" date="2025-09" db="UniProtKB">
        <authorList>
            <consortium name="Ensembl"/>
        </authorList>
    </citation>
    <scope>IDENTIFICATION</scope>
</reference>